<evidence type="ECO:0000313" key="2">
    <source>
        <dbReference type="EMBL" id="TWI48725.1"/>
    </source>
</evidence>
<dbReference type="RefSeq" id="WP_145874496.1">
    <property type="nucleotide sequence ID" value="NZ_CP046904.1"/>
</dbReference>
<accession>A0A562PWC6</accession>
<evidence type="ECO:0000313" key="3">
    <source>
        <dbReference type="Proteomes" id="UP000315112"/>
    </source>
</evidence>
<reference evidence="1 4" key="3">
    <citation type="submission" date="2019-12" db="EMBL/GenBank/DDBJ databases">
        <title>Draft Genome Sequences of Six Type Strains of the Genus Massilia.</title>
        <authorList>
            <person name="Miess H."/>
            <person name="Frediansyah A."/>
            <person name="Goeker M."/>
            <person name="Gross H."/>
        </authorList>
    </citation>
    <scope>NUCLEOTIDE SEQUENCE [LARGE SCALE GENOMIC DNA]</scope>
    <source>
        <strain evidence="1 4">DSM 26639</strain>
    </source>
</reference>
<keyword evidence="4" id="KW-1185">Reference proteome</keyword>
<reference evidence="2 3" key="1">
    <citation type="journal article" date="2015" name="Stand. Genomic Sci.">
        <title>Genomic Encyclopedia of Bacterial and Archaeal Type Strains, Phase III: the genomes of soil and plant-associated and newly described type strains.</title>
        <authorList>
            <person name="Whitman W.B."/>
            <person name="Woyke T."/>
            <person name="Klenk H.P."/>
            <person name="Zhou Y."/>
            <person name="Lilburn T.G."/>
            <person name="Beck B.J."/>
            <person name="De Vos P."/>
            <person name="Vandamme P."/>
            <person name="Eisen J.A."/>
            <person name="Garrity G."/>
            <person name="Hugenholtz P."/>
            <person name="Kyrpides N.C."/>
        </authorList>
    </citation>
    <scope>NUCLEOTIDE SEQUENCE [LARGE SCALE GENOMIC DNA]</scope>
    <source>
        <strain evidence="2 3">CGMCC 1.10685</strain>
    </source>
</reference>
<reference evidence="2" key="2">
    <citation type="submission" date="2019-07" db="EMBL/GenBank/DDBJ databases">
        <authorList>
            <person name="Whitman W."/>
            <person name="Huntemann M."/>
            <person name="Clum A."/>
            <person name="Pillay M."/>
            <person name="Palaniappan K."/>
            <person name="Varghese N."/>
            <person name="Mikhailova N."/>
            <person name="Stamatis D."/>
            <person name="Reddy T."/>
            <person name="Daum C."/>
            <person name="Shapiro N."/>
            <person name="Ivanova N."/>
            <person name="Kyrpides N."/>
            <person name="Woyke T."/>
        </authorList>
    </citation>
    <scope>NUCLEOTIDE SEQUENCE</scope>
    <source>
        <strain evidence="2">CGMCC 1.10685</strain>
    </source>
</reference>
<dbReference type="Proteomes" id="UP000315112">
    <property type="component" value="Unassembled WGS sequence"/>
</dbReference>
<dbReference type="Proteomes" id="UP000437862">
    <property type="component" value="Chromosome"/>
</dbReference>
<organism evidence="2 3">
    <name type="scientific">Pseudoduganella flava</name>
    <dbReference type="NCBI Taxonomy" id="871742"/>
    <lineage>
        <taxon>Bacteria</taxon>
        <taxon>Pseudomonadati</taxon>
        <taxon>Pseudomonadota</taxon>
        <taxon>Betaproteobacteria</taxon>
        <taxon>Burkholderiales</taxon>
        <taxon>Oxalobacteraceae</taxon>
        <taxon>Telluria group</taxon>
        <taxon>Pseudoduganella</taxon>
    </lineage>
</organism>
<sequence length="138" mass="14393">MTPEQAADIIEQLALGTDPRDGNPLADSDSCTAPEVIRALFLARTALRGALAAPAPAKTPRAPVMRNGVVLPNVGKKWSGDDVDTLLRQFEAGTPIGAIAAQLGRTDSGIVARLVHAGAIPDRETGYALMREGRQKGG</sequence>
<dbReference type="EMBL" id="VLKW01000003">
    <property type="protein sequence ID" value="TWI48725.1"/>
    <property type="molecule type" value="Genomic_DNA"/>
</dbReference>
<dbReference type="OrthoDB" id="6637817at2"/>
<gene>
    <name evidence="1" type="ORF">GO485_12590</name>
    <name evidence="2" type="ORF">IP92_02118</name>
</gene>
<evidence type="ECO:0000313" key="1">
    <source>
        <dbReference type="EMBL" id="QGZ39806.1"/>
    </source>
</evidence>
<protein>
    <submittedName>
        <fullName evidence="2">Uncharacterized protein</fullName>
    </submittedName>
</protein>
<dbReference type="AlphaFoldDB" id="A0A562PWC6"/>
<evidence type="ECO:0000313" key="4">
    <source>
        <dbReference type="Proteomes" id="UP000437862"/>
    </source>
</evidence>
<name>A0A562PWC6_9BURK</name>
<proteinExistence type="predicted"/>
<dbReference type="EMBL" id="CP046904">
    <property type="protein sequence ID" value="QGZ39806.1"/>
    <property type="molecule type" value="Genomic_DNA"/>
</dbReference>